<feature type="compositionally biased region" description="Polar residues" evidence="2">
    <location>
        <begin position="735"/>
        <end position="751"/>
    </location>
</feature>
<feature type="compositionally biased region" description="Low complexity" evidence="2">
    <location>
        <begin position="944"/>
        <end position="973"/>
    </location>
</feature>
<feature type="compositionally biased region" description="Polar residues" evidence="2">
    <location>
        <begin position="31"/>
        <end position="44"/>
    </location>
</feature>
<dbReference type="RefSeq" id="XP_033422835.1">
    <property type="nucleotide sequence ID" value="XM_033574817.1"/>
</dbReference>
<feature type="region of interest" description="Disordered" evidence="2">
    <location>
        <begin position="160"/>
        <end position="407"/>
    </location>
</feature>
<dbReference type="OrthoDB" id="4188047at2759"/>
<feature type="compositionally biased region" description="Polar residues" evidence="2">
    <location>
        <begin position="475"/>
        <end position="511"/>
    </location>
</feature>
<feature type="compositionally biased region" description="Pro residues" evidence="2">
    <location>
        <begin position="579"/>
        <end position="589"/>
    </location>
</feature>
<dbReference type="SUPFAM" id="SSF103196">
    <property type="entry name" value="Roadblock/LC7 domain"/>
    <property type="match status" value="1"/>
</dbReference>
<dbReference type="Proteomes" id="UP000324241">
    <property type="component" value="Unassembled WGS sequence"/>
</dbReference>
<feature type="region of interest" description="Disordered" evidence="2">
    <location>
        <begin position="657"/>
        <end position="753"/>
    </location>
</feature>
<dbReference type="VEuPathDB" id="FungiDB:EYZ11_001407"/>
<proteinExistence type="inferred from homology"/>
<sequence length="1096" mass="118507">MSAASTGDVSDPGTPDSRVKNETVPELVQLFQAQNASRPATPQNPGAREILKAGQRRLRQLAQRQRRPTDPKSKAEEASRQLLALQQEGFLPPPRPRRTDPKRSIDSTISHSYSTSDLSFMSNSRQDVESIGQPWLVDPLGKLNTHDRKDSHVTSIDIRDLTSLVESSGPLSPTHEGSPPPYQPSPQSNVISGDNNELKQHRTNASDLHCNPSQAGDRQDNETEAHKSPNPLCRRNEDDSKKSSSAPPEATSSSDIHRPSTEQSQETRAKEANDNLDKSARNSAMSSTSASSQPPAHTLKLFPDTMSPRASTKGTWRISNGRPPNGPLPATPDTRRGCVSGTSKSSWESINEVQKPSADTPNAQDNVGNPSSSDIKQSMQSTKLSGSATDNPMHENFPHTGRRPTSLPLGAINSFPLPVPMLPLPSLPEPVSGIYAGRDRNTVVGQRVSQAHSSQPDRQPSGENRMVHAEENRDYSTSTTPIMESKGSMTGIQKDSAKTSMSSQVEPTQLVRTGPGRAERVHALKMKDMSASRLNPKGAGKSMQEEREQSPSSLRLTQSRSSQRTGGGSLDSRHNDASPPSPSLSPPSKLPAKSPANESMIGKRTCSSPIYSNVVSVETDERLSLPGSTQNSRIYRSSGAKSASIICEKMANEQDVHNQSQNVFPTSDDECIGTTSYKDYQPRPTSAPPRRTKPAPSAVNELASYRARHSKKKLPSESARPTTPRNRRSRGIEKSSPQSPHSQNTYYSQDSRGSRHHAYTLNLEGRIAHLERQNKILQAALFAALDVGVKQNMESLLGGLNTAQSASGTGRSSYSSTSNLSSVDELPPKRSKLKRQSHRRQGSWIASPDSSQRDSYGSDDSANLQEVEDMIEDFDLDWMSDKSTPERRLPMNSQIPQHVTALLSHLTARPGVQSTFILSRKDGSIIQSTGLLASKPATSIAQISATTEEPPSSTTPTSPTVSTSPSTSASTTPGPTPLTPYQPSQAEALAARIFAFVSSATDLSLTLSRPPGTENKHTSPRLAESNGMQGLGIGATREEGEAEGSEREDDDEVKLLRLRTKKHEIVVVPDKKYLLCVVHGAAHPAGAQGSAGIRSR</sequence>
<evidence type="ECO:0000256" key="1">
    <source>
        <dbReference type="ARBA" id="ARBA00007191"/>
    </source>
</evidence>
<feature type="compositionally biased region" description="Polar residues" evidence="2">
    <location>
        <begin position="308"/>
        <end position="318"/>
    </location>
</feature>
<feature type="domain" description="Roadblock/LAMTOR2" evidence="3">
    <location>
        <begin position="899"/>
        <end position="1079"/>
    </location>
</feature>
<protein>
    <recommendedName>
        <fullName evidence="3">Roadblock/LAMTOR2 domain-containing protein</fullName>
    </recommendedName>
</protein>
<reference evidence="4 5" key="1">
    <citation type="submission" date="2019-08" db="EMBL/GenBank/DDBJ databases">
        <title>The genome sequence of a newly discovered highly antifungal drug resistant Aspergillus species, Aspergillus tanneri NIH 1004.</title>
        <authorList>
            <person name="Mounaud S."/>
            <person name="Singh I."/>
            <person name="Joardar V."/>
            <person name="Pakala S."/>
            <person name="Pakala S."/>
            <person name="Venepally P."/>
            <person name="Chung J.K."/>
            <person name="Losada L."/>
            <person name="Nierman W.C."/>
        </authorList>
    </citation>
    <scope>NUCLEOTIDE SEQUENCE [LARGE SCALE GENOMIC DNA]</scope>
    <source>
        <strain evidence="4 5">NIH1004</strain>
    </source>
</reference>
<feature type="compositionally biased region" description="Basic and acidic residues" evidence="2">
    <location>
        <begin position="217"/>
        <end position="227"/>
    </location>
</feature>
<feature type="compositionally biased region" description="Low complexity" evidence="2">
    <location>
        <begin position="281"/>
        <end position="292"/>
    </location>
</feature>
<feature type="compositionally biased region" description="Polar residues" evidence="2">
    <location>
        <begin position="445"/>
        <end position="462"/>
    </location>
</feature>
<feature type="compositionally biased region" description="Polar residues" evidence="2">
    <location>
        <begin position="203"/>
        <end position="216"/>
    </location>
</feature>
<feature type="compositionally biased region" description="Basic and acidic residues" evidence="2">
    <location>
        <begin position="67"/>
        <end position="79"/>
    </location>
</feature>
<comment type="similarity">
    <text evidence="1">Belongs to the GAMAD family.</text>
</comment>
<evidence type="ECO:0000259" key="3">
    <source>
        <dbReference type="SMART" id="SM00960"/>
    </source>
</evidence>
<feature type="compositionally biased region" description="Basic residues" evidence="2">
    <location>
        <begin position="829"/>
        <end position="841"/>
    </location>
</feature>
<evidence type="ECO:0000313" key="4">
    <source>
        <dbReference type="EMBL" id="KAA8643473.1"/>
    </source>
</evidence>
<dbReference type="EMBL" id="QUQM01000005">
    <property type="protein sequence ID" value="KAA8643473.1"/>
    <property type="molecule type" value="Genomic_DNA"/>
</dbReference>
<feature type="region of interest" description="Disordered" evidence="2">
    <location>
        <begin position="803"/>
        <end position="861"/>
    </location>
</feature>
<comment type="caution">
    <text evidence="4">The sequence shown here is derived from an EMBL/GenBank/DDBJ whole genome shotgun (WGS) entry which is preliminary data.</text>
</comment>
<feature type="compositionally biased region" description="Low complexity" evidence="2">
    <location>
        <begin position="805"/>
        <end position="822"/>
    </location>
</feature>
<accession>A0A5M9MER5</accession>
<feature type="compositionally biased region" description="Low complexity" evidence="2">
    <location>
        <begin position="243"/>
        <end position="254"/>
    </location>
</feature>
<evidence type="ECO:0000256" key="2">
    <source>
        <dbReference type="SAM" id="MobiDB-lite"/>
    </source>
</evidence>
<feature type="region of interest" description="Disordered" evidence="2">
    <location>
        <begin position="944"/>
        <end position="982"/>
    </location>
</feature>
<dbReference type="Gene3D" id="3.30.450.30">
    <property type="entry name" value="Dynein light chain 2a, cytoplasmic"/>
    <property type="match status" value="1"/>
</dbReference>
<dbReference type="VEuPathDB" id="FungiDB:EYZ11_001414"/>
<dbReference type="VEuPathDB" id="FungiDB:EYZ11_001418"/>
<feature type="compositionally biased region" description="Polar residues" evidence="2">
    <location>
        <begin position="340"/>
        <end position="390"/>
    </location>
</feature>
<feature type="compositionally biased region" description="Basic and acidic residues" evidence="2">
    <location>
        <begin position="465"/>
        <end position="474"/>
    </location>
</feature>
<dbReference type="PANTHER" id="PTHR10779">
    <property type="entry name" value="DYNEIN LIGHT CHAIN ROADBLOCK"/>
    <property type="match status" value="1"/>
</dbReference>
<feature type="compositionally biased region" description="Basic and acidic residues" evidence="2">
    <location>
        <begin position="517"/>
        <end position="530"/>
    </location>
</feature>
<dbReference type="AlphaFoldDB" id="A0A5M9MER5"/>
<feature type="compositionally biased region" description="Polar residues" evidence="2">
    <location>
        <begin position="848"/>
        <end position="861"/>
    </location>
</feature>
<dbReference type="InterPro" id="IPR004942">
    <property type="entry name" value="Roadblock/LAMTOR2_dom"/>
</dbReference>
<feature type="compositionally biased region" description="Low complexity" evidence="2">
    <location>
        <begin position="550"/>
        <end position="564"/>
    </location>
</feature>
<feature type="region of interest" description="Disordered" evidence="2">
    <location>
        <begin position="1005"/>
        <end position="1032"/>
    </location>
</feature>
<organism evidence="4 5">
    <name type="scientific">Aspergillus tanneri</name>
    <dbReference type="NCBI Taxonomy" id="1220188"/>
    <lineage>
        <taxon>Eukaryota</taxon>
        <taxon>Fungi</taxon>
        <taxon>Dikarya</taxon>
        <taxon>Ascomycota</taxon>
        <taxon>Pezizomycotina</taxon>
        <taxon>Eurotiomycetes</taxon>
        <taxon>Eurotiomycetidae</taxon>
        <taxon>Eurotiales</taxon>
        <taxon>Aspergillaceae</taxon>
        <taxon>Aspergillus</taxon>
        <taxon>Aspergillus subgen. Circumdati</taxon>
    </lineage>
</organism>
<evidence type="ECO:0000313" key="5">
    <source>
        <dbReference type="Proteomes" id="UP000324241"/>
    </source>
</evidence>
<feature type="region of interest" description="Disordered" evidence="2">
    <location>
        <begin position="445"/>
        <end position="604"/>
    </location>
</feature>
<name>A0A5M9MER5_9EURO</name>
<dbReference type="SMART" id="SM00960">
    <property type="entry name" value="Robl_LC7"/>
    <property type="match status" value="1"/>
</dbReference>
<feature type="compositionally biased region" description="Basic and acidic residues" evidence="2">
    <location>
        <begin position="255"/>
        <end position="280"/>
    </location>
</feature>
<feature type="region of interest" description="Disordered" evidence="2">
    <location>
        <begin position="1"/>
        <end position="110"/>
    </location>
</feature>
<gene>
    <name evidence="4" type="ORF">ATNIH1004_010242</name>
</gene>
<dbReference type="GeneID" id="54332944"/>